<dbReference type="STRING" id="74649.A0A2P6RNR6"/>
<protein>
    <submittedName>
        <fullName evidence="3">Putative chromatin remodeling &amp; transcriptional activation CHROMO-DOMAIN family</fullName>
    </submittedName>
</protein>
<evidence type="ECO:0000313" key="3">
    <source>
        <dbReference type="EMBL" id="PRQ48079.1"/>
    </source>
</evidence>
<gene>
    <name evidence="3" type="ORF">RchiOBHm_Chr2g0106721</name>
</gene>
<dbReference type="Pfam" id="PF22732">
    <property type="entry name" value="MSL3_chromo-like"/>
    <property type="match status" value="1"/>
</dbReference>
<keyword evidence="4" id="KW-1185">Reference proteome</keyword>
<dbReference type="InterPro" id="IPR008676">
    <property type="entry name" value="MRG"/>
</dbReference>
<dbReference type="SUPFAM" id="SSF54160">
    <property type="entry name" value="Chromo domain-like"/>
    <property type="match status" value="1"/>
</dbReference>
<comment type="caution">
    <text evidence="3">The sequence shown here is derived from an EMBL/GenBank/DDBJ whole genome shotgun (WGS) entry which is preliminary data.</text>
</comment>
<feature type="domain" description="Chromo" evidence="2">
    <location>
        <begin position="17"/>
        <end position="72"/>
    </location>
</feature>
<dbReference type="Gramene" id="PRQ48079">
    <property type="protein sequence ID" value="PRQ48079"/>
    <property type="gene ID" value="RchiOBHm_Chr2g0106721"/>
</dbReference>
<sequence>MGNSSTDDSASDGDAPVFSEGEKVQKAELRKNEWKYFVHYLGWNKVWDEWVGVDRLLKHNEENIKKQQALNKKQDIITKSGRLTQMKPKSSTDAKMEKEEQKNNVAEGKKRKNDCGEDFTQKSGDVAYSRGS</sequence>
<evidence type="ECO:0000313" key="4">
    <source>
        <dbReference type="Proteomes" id="UP000238479"/>
    </source>
</evidence>
<accession>A0A2P6RNR6</accession>
<proteinExistence type="predicted"/>
<organism evidence="3 4">
    <name type="scientific">Rosa chinensis</name>
    <name type="common">China rose</name>
    <dbReference type="NCBI Taxonomy" id="74649"/>
    <lineage>
        <taxon>Eukaryota</taxon>
        <taxon>Viridiplantae</taxon>
        <taxon>Streptophyta</taxon>
        <taxon>Embryophyta</taxon>
        <taxon>Tracheophyta</taxon>
        <taxon>Spermatophyta</taxon>
        <taxon>Magnoliopsida</taxon>
        <taxon>eudicotyledons</taxon>
        <taxon>Gunneridae</taxon>
        <taxon>Pentapetalae</taxon>
        <taxon>rosids</taxon>
        <taxon>fabids</taxon>
        <taxon>Rosales</taxon>
        <taxon>Rosaceae</taxon>
        <taxon>Rosoideae</taxon>
        <taxon>Rosoideae incertae sedis</taxon>
        <taxon>Rosa</taxon>
    </lineage>
</organism>
<feature type="compositionally biased region" description="Low complexity" evidence="1">
    <location>
        <begin position="1"/>
        <end position="15"/>
    </location>
</feature>
<dbReference type="GO" id="GO:0000123">
    <property type="term" value="C:histone acetyltransferase complex"/>
    <property type="evidence" value="ECO:0007669"/>
    <property type="project" value="TreeGrafter"/>
</dbReference>
<dbReference type="InterPro" id="IPR016197">
    <property type="entry name" value="Chromo-like_dom_sf"/>
</dbReference>
<dbReference type="PANTHER" id="PTHR10880">
    <property type="entry name" value="MORTALITY FACTOR 4-LIKE PROTEIN"/>
    <property type="match status" value="1"/>
</dbReference>
<dbReference type="InterPro" id="IPR000953">
    <property type="entry name" value="Chromo/chromo_shadow_dom"/>
</dbReference>
<feature type="region of interest" description="Disordered" evidence="1">
    <location>
        <begin position="1"/>
        <end position="24"/>
    </location>
</feature>
<dbReference type="InterPro" id="IPR053820">
    <property type="entry name" value="MSL3_chromo-like"/>
</dbReference>
<feature type="compositionally biased region" description="Basic and acidic residues" evidence="1">
    <location>
        <begin position="90"/>
        <end position="102"/>
    </location>
</feature>
<dbReference type="GO" id="GO:0006355">
    <property type="term" value="P:regulation of DNA-templated transcription"/>
    <property type="evidence" value="ECO:0007669"/>
    <property type="project" value="InterPro"/>
</dbReference>
<evidence type="ECO:0000256" key="1">
    <source>
        <dbReference type="SAM" id="MobiDB-lite"/>
    </source>
</evidence>
<reference evidence="3 4" key="1">
    <citation type="journal article" date="2018" name="Nat. Genet.">
        <title>The Rosa genome provides new insights in the design of modern roses.</title>
        <authorList>
            <person name="Bendahmane M."/>
        </authorList>
    </citation>
    <scope>NUCLEOTIDE SEQUENCE [LARGE SCALE GENOMIC DNA]</scope>
    <source>
        <strain evidence="4">cv. Old Blush</strain>
    </source>
</reference>
<dbReference type="AlphaFoldDB" id="A0A2P6RNR6"/>
<dbReference type="Proteomes" id="UP000238479">
    <property type="component" value="Chromosome 2"/>
</dbReference>
<feature type="region of interest" description="Disordered" evidence="1">
    <location>
        <begin position="79"/>
        <end position="132"/>
    </location>
</feature>
<dbReference type="Gene3D" id="2.30.30.140">
    <property type="match status" value="1"/>
</dbReference>
<dbReference type="EMBL" id="PDCK01000040">
    <property type="protein sequence ID" value="PRQ48079.1"/>
    <property type="molecule type" value="Genomic_DNA"/>
</dbReference>
<dbReference type="GO" id="GO:0005634">
    <property type="term" value="C:nucleus"/>
    <property type="evidence" value="ECO:0007669"/>
    <property type="project" value="InterPro"/>
</dbReference>
<dbReference type="GO" id="GO:0006325">
    <property type="term" value="P:chromatin organization"/>
    <property type="evidence" value="ECO:0007669"/>
    <property type="project" value="InterPro"/>
</dbReference>
<dbReference type="PANTHER" id="PTHR10880:SF15">
    <property type="entry name" value="MSL COMPLEX SUBUNIT 3"/>
    <property type="match status" value="1"/>
</dbReference>
<evidence type="ECO:0000259" key="2">
    <source>
        <dbReference type="SMART" id="SM00298"/>
    </source>
</evidence>
<dbReference type="SMART" id="SM00298">
    <property type="entry name" value="CHROMO"/>
    <property type="match status" value="1"/>
</dbReference>
<name>A0A2P6RNR6_ROSCH</name>